<dbReference type="SUPFAM" id="SSF69572">
    <property type="entry name" value="Activating enzymes of the ubiquitin-like proteins"/>
    <property type="match status" value="1"/>
</dbReference>
<dbReference type="OrthoDB" id="4426339at2"/>
<dbReference type="Gene3D" id="3.40.50.720">
    <property type="entry name" value="NAD(P)-binding Rossmann-like Domain"/>
    <property type="match status" value="1"/>
</dbReference>
<evidence type="ECO:0000313" key="3">
    <source>
        <dbReference type="Proteomes" id="UP000198504"/>
    </source>
</evidence>
<name>A0A1H9I1H4_9ACTN</name>
<evidence type="ECO:0000256" key="1">
    <source>
        <dbReference type="SAM" id="MobiDB-lite"/>
    </source>
</evidence>
<dbReference type="GO" id="GO:0008641">
    <property type="term" value="F:ubiquitin-like modifier activating enzyme activity"/>
    <property type="evidence" value="ECO:0007669"/>
    <property type="project" value="InterPro"/>
</dbReference>
<dbReference type="Proteomes" id="UP000198504">
    <property type="component" value="Unassembled WGS sequence"/>
</dbReference>
<protein>
    <recommendedName>
        <fullName evidence="4">Bacteriocin biosynthesis cyclodehydratase domain-containing protein</fullName>
    </recommendedName>
</protein>
<dbReference type="AlphaFoldDB" id="A0A1H9I1H4"/>
<evidence type="ECO:0008006" key="4">
    <source>
        <dbReference type="Google" id="ProtNLM"/>
    </source>
</evidence>
<sequence length="346" mass="36317">MDAAPAARTAGPDPGRALRLAPHAVVLRRSSTELQVGVGPSVVVPDTHAALLAGLARGTQPASLLRTAAQRGLRPGAVTDLIGALEAAHLLQPAPPLASRAVRVVGTGPLAVRTASDLADVGFGTVYLAALPPHALLPDDGPPPRNRRRPVDAPDPGELASATLSAAHPATRVRRTRHFAKPEGDAVALTVVVADGPEPDRLVPDVLREHGAVHLLVRSSGDEAVVGPLVVPGVTSCVRCTDLAQRDADPRWPWLLEQLVRLRVEPSATLAAWAGVTAAVQALAYLTRGRAETLGHTLELGSAEPTLRLRAWPAHPECPCRWDDPEHDPEHDPGHDTRADGVRGRA</sequence>
<dbReference type="EMBL" id="FOFA01000005">
    <property type="protein sequence ID" value="SEQ68449.1"/>
    <property type="molecule type" value="Genomic_DNA"/>
</dbReference>
<feature type="region of interest" description="Disordered" evidence="1">
    <location>
        <begin position="323"/>
        <end position="346"/>
    </location>
</feature>
<reference evidence="3" key="1">
    <citation type="submission" date="2016-10" db="EMBL/GenBank/DDBJ databases">
        <authorList>
            <person name="Varghese N."/>
            <person name="Submissions S."/>
        </authorList>
    </citation>
    <scope>NUCLEOTIDE SEQUENCE [LARGE SCALE GENOMIC DNA]</scope>
    <source>
        <strain evidence="3">CGMCC 4.6856</strain>
    </source>
</reference>
<feature type="region of interest" description="Disordered" evidence="1">
    <location>
        <begin position="134"/>
        <end position="173"/>
    </location>
</feature>
<accession>A0A1H9I1H4</accession>
<evidence type="ECO:0000313" key="2">
    <source>
        <dbReference type="EMBL" id="SEQ68449.1"/>
    </source>
</evidence>
<gene>
    <name evidence="2" type="ORF">SAMN05421756_10539</name>
</gene>
<dbReference type="RefSeq" id="WP_091180926.1">
    <property type="nucleotide sequence ID" value="NZ_FOFA01000005.1"/>
</dbReference>
<keyword evidence="3" id="KW-1185">Reference proteome</keyword>
<proteinExistence type="predicted"/>
<organism evidence="2 3">
    <name type="scientific">Microlunatus flavus</name>
    <dbReference type="NCBI Taxonomy" id="1036181"/>
    <lineage>
        <taxon>Bacteria</taxon>
        <taxon>Bacillati</taxon>
        <taxon>Actinomycetota</taxon>
        <taxon>Actinomycetes</taxon>
        <taxon>Propionibacteriales</taxon>
        <taxon>Propionibacteriaceae</taxon>
        <taxon>Microlunatus</taxon>
    </lineage>
</organism>
<dbReference type="InterPro" id="IPR035985">
    <property type="entry name" value="Ubiquitin-activating_enz"/>
</dbReference>
<dbReference type="STRING" id="1036181.SAMN05421756_10539"/>